<evidence type="ECO:0000313" key="2">
    <source>
        <dbReference type="Proteomes" id="UP000242188"/>
    </source>
</evidence>
<comment type="caution">
    <text evidence="1">The sequence shown here is derived from an EMBL/GenBank/DDBJ whole genome shotgun (WGS) entry which is preliminary data.</text>
</comment>
<dbReference type="Gene3D" id="3.10.129.10">
    <property type="entry name" value="Hotdog Thioesterase"/>
    <property type="match status" value="1"/>
</dbReference>
<dbReference type="PANTHER" id="PTHR34487">
    <property type="entry name" value="ACYL-ACP THIOESTERASE"/>
    <property type="match status" value="1"/>
</dbReference>
<dbReference type="PANTHER" id="PTHR34487:SF1">
    <property type="entry name" value="ACYL-ACP THIOESTERASE"/>
    <property type="match status" value="1"/>
</dbReference>
<protein>
    <submittedName>
        <fullName evidence="1">Uncharacterized protein</fullName>
    </submittedName>
</protein>
<name>A0A210PXA6_MIZYE</name>
<sequence>MDKARAEKLREIRKLAAGHILDCTFISEDQDAVKAVIQHPGMVSGDYDVNGQPKLWQMMRLMGAARFFAHSHPLDQSGRTFRDFSKMSSDRMTFMISSEIIFYKELYDFSIKKTPLRMHVLGGYIGSSSLNTITKMFDSTEKVLLSSSVTQVVSIDRETRRPKPLPDWWREKYAASAKEHVSLKFDKMARPDNASSYECHVSWSDTDAYCHTNWASYARYVVDAAHHSSRKGDLPPFEENLTKGLHRIELHYCGESFMGDTLTVYSWEDQNNLNSLYFDLCKADKSIFQCKFHFFDS</sequence>
<dbReference type="AlphaFoldDB" id="A0A210PXA6"/>
<evidence type="ECO:0000313" key="1">
    <source>
        <dbReference type="EMBL" id="OWF41120.1"/>
    </source>
</evidence>
<proteinExistence type="predicted"/>
<dbReference type="OrthoDB" id="6278306at2759"/>
<gene>
    <name evidence="1" type="ORF">KP79_PYT04783</name>
</gene>
<dbReference type="Proteomes" id="UP000242188">
    <property type="component" value="Unassembled WGS sequence"/>
</dbReference>
<reference evidence="1 2" key="1">
    <citation type="journal article" date="2017" name="Nat. Ecol. Evol.">
        <title>Scallop genome provides insights into evolution of bilaterian karyotype and development.</title>
        <authorList>
            <person name="Wang S."/>
            <person name="Zhang J."/>
            <person name="Jiao W."/>
            <person name="Li J."/>
            <person name="Xun X."/>
            <person name="Sun Y."/>
            <person name="Guo X."/>
            <person name="Huan P."/>
            <person name="Dong B."/>
            <person name="Zhang L."/>
            <person name="Hu X."/>
            <person name="Sun X."/>
            <person name="Wang J."/>
            <person name="Zhao C."/>
            <person name="Wang Y."/>
            <person name="Wang D."/>
            <person name="Huang X."/>
            <person name="Wang R."/>
            <person name="Lv J."/>
            <person name="Li Y."/>
            <person name="Zhang Z."/>
            <person name="Liu B."/>
            <person name="Lu W."/>
            <person name="Hui Y."/>
            <person name="Liang J."/>
            <person name="Zhou Z."/>
            <person name="Hou R."/>
            <person name="Li X."/>
            <person name="Liu Y."/>
            <person name="Li H."/>
            <person name="Ning X."/>
            <person name="Lin Y."/>
            <person name="Zhao L."/>
            <person name="Xing Q."/>
            <person name="Dou J."/>
            <person name="Li Y."/>
            <person name="Mao J."/>
            <person name="Guo H."/>
            <person name="Dou H."/>
            <person name="Li T."/>
            <person name="Mu C."/>
            <person name="Jiang W."/>
            <person name="Fu Q."/>
            <person name="Fu X."/>
            <person name="Miao Y."/>
            <person name="Liu J."/>
            <person name="Yu Q."/>
            <person name="Li R."/>
            <person name="Liao H."/>
            <person name="Li X."/>
            <person name="Kong Y."/>
            <person name="Jiang Z."/>
            <person name="Chourrout D."/>
            <person name="Li R."/>
            <person name="Bao Z."/>
        </authorList>
    </citation>
    <scope>NUCLEOTIDE SEQUENCE [LARGE SCALE GENOMIC DNA]</scope>
    <source>
        <strain evidence="1 2">PY_sf001</strain>
    </source>
</reference>
<accession>A0A210PXA6</accession>
<keyword evidence="2" id="KW-1185">Reference proteome</keyword>
<dbReference type="EMBL" id="NEDP02005421">
    <property type="protein sequence ID" value="OWF41120.1"/>
    <property type="molecule type" value="Genomic_DNA"/>
</dbReference>
<organism evidence="1 2">
    <name type="scientific">Mizuhopecten yessoensis</name>
    <name type="common">Japanese scallop</name>
    <name type="synonym">Patinopecten yessoensis</name>
    <dbReference type="NCBI Taxonomy" id="6573"/>
    <lineage>
        <taxon>Eukaryota</taxon>
        <taxon>Metazoa</taxon>
        <taxon>Spiralia</taxon>
        <taxon>Lophotrochozoa</taxon>
        <taxon>Mollusca</taxon>
        <taxon>Bivalvia</taxon>
        <taxon>Autobranchia</taxon>
        <taxon>Pteriomorphia</taxon>
        <taxon>Pectinida</taxon>
        <taxon>Pectinoidea</taxon>
        <taxon>Pectinidae</taxon>
        <taxon>Mizuhopecten</taxon>
    </lineage>
</organism>
<dbReference type="SUPFAM" id="SSF54637">
    <property type="entry name" value="Thioesterase/thiol ester dehydrase-isomerase"/>
    <property type="match status" value="2"/>
</dbReference>
<dbReference type="InterPro" id="IPR029069">
    <property type="entry name" value="HotDog_dom_sf"/>
</dbReference>